<sequence length="87" mass="9557">MTADHIRQKLEEAFKPELIEIIDHSAAHAGHAGNKGGGHFHVTLISTQFEGKSLVQRHQMVYQALGDMMKDEIHALGINALTPSENS</sequence>
<protein>
    <submittedName>
        <fullName evidence="2">BolA family transcriptional regulator</fullName>
    </submittedName>
</protein>
<dbReference type="Gene3D" id="3.30.300.90">
    <property type="entry name" value="BolA-like"/>
    <property type="match status" value="1"/>
</dbReference>
<dbReference type="InterPro" id="IPR036065">
    <property type="entry name" value="BolA-like_sf"/>
</dbReference>
<dbReference type="Proteomes" id="UP000641152">
    <property type="component" value="Unassembled WGS sequence"/>
</dbReference>
<reference evidence="2 3" key="1">
    <citation type="submission" date="2020-09" db="EMBL/GenBank/DDBJ databases">
        <title>Methylomonas albis sp. nov. and Methylomonas fluvii sp. nov.: Two cold-adapted methanotrophs from the River Elbe and an amended description of Methylovulum psychrotolerans strain Eb1.</title>
        <authorList>
            <person name="Bussmann I.K."/>
            <person name="Klings K.-W."/>
            <person name="Warnstedt J."/>
            <person name="Hoppert M."/>
            <person name="Saborowski A."/>
            <person name="Horn F."/>
            <person name="Liebner S."/>
        </authorList>
    </citation>
    <scope>NUCLEOTIDE SEQUENCE [LARGE SCALE GENOMIC DNA]</scope>
    <source>
        <strain evidence="2 3">EbB</strain>
    </source>
</reference>
<proteinExistence type="inferred from homology"/>
<comment type="caution">
    <text evidence="2">The sequence shown here is derived from an EMBL/GenBank/DDBJ whole genome shotgun (WGS) entry which is preliminary data.</text>
</comment>
<comment type="similarity">
    <text evidence="1">Belongs to the BolA/IbaG family.</text>
</comment>
<dbReference type="EMBL" id="JACXST010000002">
    <property type="protein sequence ID" value="MBD9361721.1"/>
    <property type="molecule type" value="Genomic_DNA"/>
</dbReference>
<evidence type="ECO:0000313" key="2">
    <source>
        <dbReference type="EMBL" id="MBD9361721.1"/>
    </source>
</evidence>
<gene>
    <name evidence="2" type="ORF">EBB_14565</name>
</gene>
<dbReference type="PANTHER" id="PTHR46230">
    <property type="match status" value="1"/>
</dbReference>
<evidence type="ECO:0000256" key="1">
    <source>
        <dbReference type="RuleBase" id="RU003860"/>
    </source>
</evidence>
<dbReference type="PANTHER" id="PTHR46230:SF7">
    <property type="entry name" value="BOLA-LIKE PROTEIN 1"/>
    <property type="match status" value="1"/>
</dbReference>
<keyword evidence="3" id="KW-1185">Reference proteome</keyword>
<dbReference type="Pfam" id="PF01722">
    <property type="entry name" value="BolA"/>
    <property type="match status" value="1"/>
</dbReference>
<dbReference type="RefSeq" id="WP_192394502.1">
    <property type="nucleotide sequence ID" value="NZ_CAJHIU010000002.1"/>
</dbReference>
<name>A0ABR9DG31_9GAMM</name>
<accession>A0ABR9DG31</accession>
<dbReference type="SUPFAM" id="SSF82657">
    <property type="entry name" value="BolA-like"/>
    <property type="match status" value="1"/>
</dbReference>
<organism evidence="2 3">
    <name type="scientific">Methylomonas fluvii</name>
    <dbReference type="NCBI Taxonomy" id="1854564"/>
    <lineage>
        <taxon>Bacteria</taxon>
        <taxon>Pseudomonadati</taxon>
        <taxon>Pseudomonadota</taxon>
        <taxon>Gammaproteobacteria</taxon>
        <taxon>Methylococcales</taxon>
        <taxon>Methylococcaceae</taxon>
        <taxon>Methylomonas</taxon>
    </lineage>
</organism>
<dbReference type="InterPro" id="IPR002634">
    <property type="entry name" value="BolA"/>
</dbReference>
<evidence type="ECO:0000313" key="3">
    <source>
        <dbReference type="Proteomes" id="UP000641152"/>
    </source>
</evidence>
<dbReference type="PIRSF" id="PIRSF003113">
    <property type="entry name" value="BolA"/>
    <property type="match status" value="1"/>
</dbReference>